<dbReference type="Proteomes" id="UP001501510">
    <property type="component" value="Unassembled WGS sequence"/>
</dbReference>
<evidence type="ECO:0000313" key="2">
    <source>
        <dbReference type="EMBL" id="GAA0745258.1"/>
    </source>
</evidence>
<dbReference type="RefSeq" id="WP_343763064.1">
    <property type="nucleotide sequence ID" value="NZ_BAAACG010000016.1"/>
</dbReference>
<keyword evidence="1" id="KW-0472">Membrane</keyword>
<keyword evidence="3" id="KW-1185">Reference proteome</keyword>
<feature type="transmembrane region" description="Helical" evidence="1">
    <location>
        <begin position="12"/>
        <end position="32"/>
    </location>
</feature>
<dbReference type="Pfam" id="PF09578">
    <property type="entry name" value="Spore_YabQ"/>
    <property type="match status" value="1"/>
</dbReference>
<proteinExistence type="predicted"/>
<evidence type="ECO:0000256" key="1">
    <source>
        <dbReference type="SAM" id="Phobius"/>
    </source>
</evidence>
<feature type="transmembrane region" description="Helical" evidence="1">
    <location>
        <begin position="70"/>
        <end position="88"/>
    </location>
</feature>
<feature type="transmembrane region" description="Helical" evidence="1">
    <location>
        <begin position="44"/>
        <end position="64"/>
    </location>
</feature>
<dbReference type="InterPro" id="IPR019074">
    <property type="entry name" value="YabQ"/>
</dbReference>
<keyword evidence="1" id="KW-1133">Transmembrane helix</keyword>
<dbReference type="EMBL" id="BAAACG010000016">
    <property type="protein sequence ID" value="GAA0745258.1"/>
    <property type="molecule type" value="Genomic_DNA"/>
</dbReference>
<comment type="caution">
    <text evidence="2">The sequence shown here is derived from an EMBL/GenBank/DDBJ whole genome shotgun (WGS) entry which is preliminary data.</text>
</comment>
<name>A0ABP3UZ06_9CLOT</name>
<sequence>MIISISKQLGLLFFSLLSGLIIGSFFDIYRIIRGNQNLKKFIKIIEDILFWVLSAIVVFIFLLYNDCAFIGMYIYLWIFVALYLYLILLSRYNIKILKHIMFFLGKFFRILKNIILYPFKFIIYKLK</sequence>
<dbReference type="NCBIfam" id="TIGR02893">
    <property type="entry name" value="spore_yabQ"/>
    <property type="match status" value="1"/>
</dbReference>
<organism evidence="2 3">
    <name type="scientific">Clostridium oceanicum</name>
    <dbReference type="NCBI Taxonomy" id="1543"/>
    <lineage>
        <taxon>Bacteria</taxon>
        <taxon>Bacillati</taxon>
        <taxon>Bacillota</taxon>
        <taxon>Clostridia</taxon>
        <taxon>Eubacteriales</taxon>
        <taxon>Clostridiaceae</taxon>
        <taxon>Clostridium</taxon>
    </lineage>
</organism>
<evidence type="ECO:0000313" key="3">
    <source>
        <dbReference type="Proteomes" id="UP001501510"/>
    </source>
</evidence>
<gene>
    <name evidence="2" type="primary">yabQ</name>
    <name evidence="2" type="ORF">GCM10008906_31290</name>
</gene>
<accession>A0ABP3UZ06</accession>
<reference evidence="3" key="1">
    <citation type="journal article" date="2019" name="Int. J. Syst. Evol. Microbiol.">
        <title>The Global Catalogue of Microorganisms (GCM) 10K type strain sequencing project: providing services to taxonomists for standard genome sequencing and annotation.</title>
        <authorList>
            <consortium name="The Broad Institute Genomics Platform"/>
            <consortium name="The Broad Institute Genome Sequencing Center for Infectious Disease"/>
            <person name="Wu L."/>
            <person name="Ma J."/>
        </authorList>
    </citation>
    <scope>NUCLEOTIDE SEQUENCE [LARGE SCALE GENOMIC DNA]</scope>
    <source>
        <strain evidence="3">JCM 1407</strain>
    </source>
</reference>
<feature type="transmembrane region" description="Helical" evidence="1">
    <location>
        <begin position="100"/>
        <end position="119"/>
    </location>
</feature>
<keyword evidence="1" id="KW-0812">Transmembrane</keyword>
<protein>
    <submittedName>
        <fullName evidence="2">Spore cortex biosynthesis protein YabQ</fullName>
    </submittedName>
</protein>